<comment type="caution">
    <text evidence="2">The sequence shown here is derived from an EMBL/GenBank/DDBJ whole genome shotgun (WGS) entry which is preliminary data.</text>
</comment>
<reference evidence="2 3" key="1">
    <citation type="journal article" date="2021" name="Elife">
        <title>Chloroplast acquisition without the gene transfer in kleptoplastic sea slugs, Plakobranchus ocellatus.</title>
        <authorList>
            <person name="Maeda T."/>
            <person name="Takahashi S."/>
            <person name="Yoshida T."/>
            <person name="Shimamura S."/>
            <person name="Takaki Y."/>
            <person name="Nagai Y."/>
            <person name="Toyoda A."/>
            <person name="Suzuki Y."/>
            <person name="Arimoto A."/>
            <person name="Ishii H."/>
            <person name="Satoh N."/>
            <person name="Nishiyama T."/>
            <person name="Hasebe M."/>
            <person name="Maruyama T."/>
            <person name="Minagawa J."/>
            <person name="Obokata J."/>
            <person name="Shigenobu S."/>
        </authorList>
    </citation>
    <scope>NUCLEOTIDE SEQUENCE [LARGE SCALE GENOMIC DNA]</scope>
</reference>
<dbReference type="AlphaFoldDB" id="A0AAV4H8G3"/>
<protein>
    <submittedName>
        <fullName evidence="2">PiggyBac transposable element-derived protein 4-like</fullName>
    </submittedName>
</protein>
<keyword evidence="1" id="KW-0472">Membrane</keyword>
<evidence type="ECO:0000313" key="2">
    <source>
        <dbReference type="EMBL" id="GFR93045.1"/>
    </source>
</evidence>
<proteinExistence type="predicted"/>
<sequence length="157" mass="18047">MFGVDLNDQYRAYYTVGRPGTKWWRYLFNYMIQISIVNSFILMKRARPGDGRTSVAGNHLMFRTKLAKSLLTATESTTPQRPATVPDTPSVRGTCNPYSPGYMLSRMPARKRRCYQCAQNGDKMPSGRTRETVYGCKLCNVHLHHGHCYSKYHENLK</sequence>
<dbReference type="EMBL" id="BMAT01005439">
    <property type="protein sequence ID" value="GFR93045.1"/>
    <property type="molecule type" value="Genomic_DNA"/>
</dbReference>
<keyword evidence="1" id="KW-1133">Transmembrane helix</keyword>
<evidence type="ECO:0000313" key="3">
    <source>
        <dbReference type="Proteomes" id="UP000762676"/>
    </source>
</evidence>
<dbReference type="PANTHER" id="PTHR46599:SF2">
    <property type="entry name" value="PIGGYBAC TRANSPOSABLE ELEMENT-DERIVED PROTEIN 4-LIKE"/>
    <property type="match status" value="1"/>
</dbReference>
<feature type="transmembrane region" description="Helical" evidence="1">
    <location>
        <begin position="23"/>
        <end position="43"/>
    </location>
</feature>
<dbReference type="PANTHER" id="PTHR46599">
    <property type="entry name" value="PIGGYBAC TRANSPOSABLE ELEMENT-DERIVED PROTEIN 4"/>
    <property type="match status" value="1"/>
</dbReference>
<evidence type="ECO:0000256" key="1">
    <source>
        <dbReference type="SAM" id="Phobius"/>
    </source>
</evidence>
<keyword evidence="1" id="KW-0812">Transmembrane</keyword>
<gene>
    <name evidence="2" type="ORF">ElyMa_002633000</name>
</gene>
<keyword evidence="3" id="KW-1185">Reference proteome</keyword>
<organism evidence="2 3">
    <name type="scientific">Elysia marginata</name>
    <dbReference type="NCBI Taxonomy" id="1093978"/>
    <lineage>
        <taxon>Eukaryota</taxon>
        <taxon>Metazoa</taxon>
        <taxon>Spiralia</taxon>
        <taxon>Lophotrochozoa</taxon>
        <taxon>Mollusca</taxon>
        <taxon>Gastropoda</taxon>
        <taxon>Heterobranchia</taxon>
        <taxon>Euthyneura</taxon>
        <taxon>Panpulmonata</taxon>
        <taxon>Sacoglossa</taxon>
        <taxon>Placobranchoidea</taxon>
        <taxon>Plakobranchidae</taxon>
        <taxon>Elysia</taxon>
    </lineage>
</organism>
<accession>A0AAV4H8G3</accession>
<name>A0AAV4H8G3_9GAST</name>
<dbReference type="Proteomes" id="UP000762676">
    <property type="component" value="Unassembled WGS sequence"/>
</dbReference>